<dbReference type="SMART" id="SM00448">
    <property type="entry name" value="REC"/>
    <property type="match status" value="1"/>
</dbReference>
<dbReference type="SUPFAM" id="SSF52172">
    <property type="entry name" value="CheY-like"/>
    <property type="match status" value="1"/>
</dbReference>
<dbReference type="GO" id="GO:0000160">
    <property type="term" value="P:phosphorelay signal transduction system"/>
    <property type="evidence" value="ECO:0007669"/>
    <property type="project" value="InterPro"/>
</dbReference>
<evidence type="ECO:0000259" key="3">
    <source>
        <dbReference type="PROSITE" id="PS50110"/>
    </source>
</evidence>
<feature type="modified residue" description="4-aspartylphosphate" evidence="2">
    <location>
        <position position="49"/>
    </location>
</feature>
<accession>A0A9X2RF43</accession>
<dbReference type="InterPro" id="IPR050595">
    <property type="entry name" value="Bact_response_regulator"/>
</dbReference>
<dbReference type="InterPro" id="IPR001789">
    <property type="entry name" value="Sig_transdc_resp-reg_receiver"/>
</dbReference>
<dbReference type="Pfam" id="PF00072">
    <property type="entry name" value="Response_reg"/>
    <property type="match status" value="1"/>
</dbReference>
<dbReference type="InterPro" id="IPR011006">
    <property type="entry name" value="CheY-like_superfamily"/>
</dbReference>
<sequence length="126" mass="13693">MIVEDDPLLSIVEEKLVTKLGYEVVGTARSGEEVLGIIADINPSILLMDIQLSGDLDGIETAKQLRSDQIDIPVIFLSGDDSPMVLNQAKDIDYIDFLLKPVTKSDLSNSLGKAENKINSKSQYAA</sequence>
<protein>
    <submittedName>
        <fullName evidence="4">Response regulator</fullName>
    </submittedName>
</protein>
<keyword evidence="5" id="KW-1185">Reference proteome</keyword>
<dbReference type="Gene3D" id="3.40.50.2300">
    <property type="match status" value="1"/>
</dbReference>
<reference evidence="4" key="1">
    <citation type="submission" date="2022-06" db="EMBL/GenBank/DDBJ databases">
        <title>Gracilimonas sp. CAU 1638 isolated from sea sediment.</title>
        <authorList>
            <person name="Kim W."/>
        </authorList>
    </citation>
    <scope>NUCLEOTIDE SEQUENCE</scope>
    <source>
        <strain evidence="4">CAU 1638</strain>
    </source>
</reference>
<evidence type="ECO:0000256" key="2">
    <source>
        <dbReference type="PROSITE-ProRule" id="PRU00169"/>
    </source>
</evidence>
<gene>
    <name evidence="4" type="ORF">NM125_07690</name>
</gene>
<dbReference type="AlphaFoldDB" id="A0A9X2RF43"/>
<dbReference type="PANTHER" id="PTHR44591">
    <property type="entry name" value="STRESS RESPONSE REGULATOR PROTEIN 1"/>
    <property type="match status" value="1"/>
</dbReference>
<dbReference type="RefSeq" id="WP_255134328.1">
    <property type="nucleotide sequence ID" value="NZ_JANDBC010000001.1"/>
</dbReference>
<comment type="caution">
    <text evidence="4">The sequence shown here is derived from an EMBL/GenBank/DDBJ whole genome shotgun (WGS) entry which is preliminary data.</text>
</comment>
<dbReference type="EMBL" id="JANDBC010000001">
    <property type="protein sequence ID" value="MCP9291462.1"/>
    <property type="molecule type" value="Genomic_DNA"/>
</dbReference>
<organism evidence="4 5">
    <name type="scientific">Gracilimonas sediminicola</name>
    <dbReference type="NCBI Taxonomy" id="2952158"/>
    <lineage>
        <taxon>Bacteria</taxon>
        <taxon>Pseudomonadati</taxon>
        <taxon>Balneolota</taxon>
        <taxon>Balneolia</taxon>
        <taxon>Balneolales</taxon>
        <taxon>Balneolaceae</taxon>
        <taxon>Gracilimonas</taxon>
    </lineage>
</organism>
<feature type="domain" description="Response regulatory" evidence="3">
    <location>
        <begin position="1"/>
        <end position="115"/>
    </location>
</feature>
<name>A0A9X2RF43_9BACT</name>
<dbReference type="PROSITE" id="PS50110">
    <property type="entry name" value="RESPONSE_REGULATORY"/>
    <property type="match status" value="1"/>
</dbReference>
<dbReference type="Proteomes" id="UP001139125">
    <property type="component" value="Unassembled WGS sequence"/>
</dbReference>
<evidence type="ECO:0000313" key="4">
    <source>
        <dbReference type="EMBL" id="MCP9291462.1"/>
    </source>
</evidence>
<dbReference type="PANTHER" id="PTHR44591:SF3">
    <property type="entry name" value="RESPONSE REGULATORY DOMAIN-CONTAINING PROTEIN"/>
    <property type="match status" value="1"/>
</dbReference>
<keyword evidence="1 2" id="KW-0597">Phosphoprotein</keyword>
<evidence type="ECO:0000256" key="1">
    <source>
        <dbReference type="ARBA" id="ARBA00022553"/>
    </source>
</evidence>
<evidence type="ECO:0000313" key="5">
    <source>
        <dbReference type="Proteomes" id="UP001139125"/>
    </source>
</evidence>
<proteinExistence type="predicted"/>